<dbReference type="AlphaFoldDB" id="C4IY82"/>
<organism evidence="1">
    <name type="scientific">Zea mays</name>
    <name type="common">Maize</name>
    <dbReference type="NCBI Taxonomy" id="4577"/>
    <lineage>
        <taxon>Eukaryota</taxon>
        <taxon>Viridiplantae</taxon>
        <taxon>Streptophyta</taxon>
        <taxon>Embryophyta</taxon>
        <taxon>Tracheophyta</taxon>
        <taxon>Spermatophyta</taxon>
        <taxon>Magnoliopsida</taxon>
        <taxon>Liliopsida</taxon>
        <taxon>Poales</taxon>
        <taxon>Poaceae</taxon>
        <taxon>PACMAD clade</taxon>
        <taxon>Panicoideae</taxon>
        <taxon>Andropogonodae</taxon>
        <taxon>Andropogoneae</taxon>
        <taxon>Tripsacinae</taxon>
        <taxon>Zea</taxon>
    </lineage>
</organism>
<evidence type="ECO:0000313" key="1">
    <source>
        <dbReference type="EMBL" id="ACR33882.1"/>
    </source>
</evidence>
<reference evidence="1" key="2">
    <citation type="submission" date="2012-06" db="EMBL/GenBank/DDBJ databases">
        <authorList>
            <person name="Yu Y."/>
            <person name="Currie J."/>
            <person name="Lomeli R."/>
            <person name="Angelova A."/>
            <person name="Collura K."/>
            <person name="Wissotski M."/>
            <person name="Campos D."/>
            <person name="Kudrna D."/>
            <person name="Golser W."/>
            <person name="Ashely E."/>
            <person name="Descour A."/>
            <person name="Fernandes J."/>
            <person name="Soderlund C."/>
            <person name="Walbot V."/>
        </authorList>
    </citation>
    <scope>NUCLEOTIDE SEQUENCE</scope>
    <source>
        <strain evidence="1">B73</strain>
    </source>
</reference>
<accession>C4IY82</accession>
<dbReference type="EMBL" id="BT083529">
    <property type="protein sequence ID" value="ACR33882.1"/>
    <property type="molecule type" value="mRNA"/>
</dbReference>
<sequence>MENLSLAEFTDTRCSALSYLSLLHTLRHTKRSEKPIHMQCMQPTFSSVHQVGTYLDEVADVDDERVGHGPDADPLAVGAPPDVEPPDVVLVQDGQGAGVLVPPHAEGQVGARARRVVVQPDEGRLVLEEAVQPVGPQLQAPGDQLQQLERQLFHRFRVLLQRLSAETYVRTLTIPLIY</sequence>
<name>C4IY82_MAIZE</name>
<reference evidence="1" key="1">
    <citation type="journal article" date="2009" name="PLoS Genet.">
        <title>Sequencing, mapping, and analysis of 27,455 maize full-length cDNAs.</title>
        <authorList>
            <person name="Soderlund C."/>
            <person name="Descour A."/>
            <person name="Kudrna D."/>
            <person name="Bomhoff M."/>
            <person name="Boyd L."/>
            <person name="Currie J."/>
            <person name="Angelova A."/>
            <person name="Collura K."/>
            <person name="Wissotski M."/>
            <person name="Ashley E."/>
            <person name="Morrow D."/>
            <person name="Fernandes J."/>
            <person name="Walbot V."/>
            <person name="Yu Y."/>
        </authorList>
    </citation>
    <scope>NUCLEOTIDE SEQUENCE</scope>
    <source>
        <strain evidence="1">B73</strain>
    </source>
</reference>
<proteinExistence type="evidence at transcript level"/>
<protein>
    <submittedName>
        <fullName evidence="1">Uncharacterized protein</fullName>
    </submittedName>
</protein>